<proteinExistence type="inferred from homology"/>
<reference evidence="3 4" key="1">
    <citation type="journal article" date="2019" name="Anaerobe">
        <title>Detection of Robinsoniella peoriensis in multiple bone samples of a trauma patient.</title>
        <authorList>
            <person name="Schrottner P."/>
            <person name="Hartwich K."/>
            <person name="Bunk B."/>
            <person name="Schober I."/>
            <person name="Helbig S."/>
            <person name="Rudolph W.W."/>
            <person name="Gunzer F."/>
        </authorList>
    </citation>
    <scope>NUCLEOTIDE SEQUENCE [LARGE SCALE GENOMIC DNA]</scope>
    <source>
        <strain evidence="3 4">DSM 106044</strain>
    </source>
</reference>
<dbReference type="CDD" id="cd05233">
    <property type="entry name" value="SDR_c"/>
    <property type="match status" value="1"/>
</dbReference>
<dbReference type="PRINTS" id="PR00080">
    <property type="entry name" value="SDRFAMILY"/>
</dbReference>
<organism evidence="3 4">
    <name type="scientific">Robinsoniella peoriensis</name>
    <dbReference type="NCBI Taxonomy" id="180332"/>
    <lineage>
        <taxon>Bacteria</taxon>
        <taxon>Bacillati</taxon>
        <taxon>Bacillota</taxon>
        <taxon>Clostridia</taxon>
        <taxon>Lachnospirales</taxon>
        <taxon>Lachnospiraceae</taxon>
        <taxon>Robinsoniella</taxon>
    </lineage>
</organism>
<keyword evidence="2 3" id="KW-0560">Oxidoreductase</keyword>
<dbReference type="InterPro" id="IPR002347">
    <property type="entry name" value="SDR_fam"/>
</dbReference>
<evidence type="ECO:0000256" key="1">
    <source>
        <dbReference type="ARBA" id="ARBA00006484"/>
    </source>
</evidence>
<gene>
    <name evidence="3" type="primary">fabG_3</name>
    <name evidence="3" type="ORF">DSM106044_04284</name>
</gene>
<dbReference type="EMBL" id="QGQD01000079">
    <property type="protein sequence ID" value="TLC98954.1"/>
    <property type="molecule type" value="Genomic_DNA"/>
</dbReference>
<dbReference type="Proteomes" id="UP000306509">
    <property type="component" value="Unassembled WGS sequence"/>
</dbReference>
<dbReference type="STRING" id="180332.GCA_000797495_02645"/>
<accession>A0A4U8Q2I8</accession>
<evidence type="ECO:0000256" key="2">
    <source>
        <dbReference type="ARBA" id="ARBA00023002"/>
    </source>
</evidence>
<keyword evidence="4" id="KW-1185">Reference proteome</keyword>
<dbReference type="GO" id="GO:0008206">
    <property type="term" value="P:bile acid metabolic process"/>
    <property type="evidence" value="ECO:0007669"/>
    <property type="project" value="UniProtKB-ARBA"/>
</dbReference>
<dbReference type="GO" id="GO:0004316">
    <property type="term" value="F:3-oxoacyl-[acyl-carrier-protein] reductase (NADPH) activity"/>
    <property type="evidence" value="ECO:0007669"/>
    <property type="project" value="UniProtKB-EC"/>
</dbReference>
<dbReference type="Pfam" id="PF13561">
    <property type="entry name" value="adh_short_C2"/>
    <property type="match status" value="1"/>
</dbReference>
<dbReference type="PROSITE" id="PS00061">
    <property type="entry name" value="ADH_SHORT"/>
    <property type="match status" value="1"/>
</dbReference>
<dbReference type="AlphaFoldDB" id="A0A4U8Q2I8"/>
<dbReference type="RefSeq" id="WP_047833001.1">
    <property type="nucleotide sequence ID" value="NZ_CAUSDN010000026.1"/>
</dbReference>
<evidence type="ECO:0000313" key="3">
    <source>
        <dbReference type="EMBL" id="TLC98954.1"/>
    </source>
</evidence>
<dbReference type="SUPFAM" id="SSF51735">
    <property type="entry name" value="NAD(P)-binding Rossmann-fold domains"/>
    <property type="match status" value="1"/>
</dbReference>
<evidence type="ECO:0000313" key="4">
    <source>
        <dbReference type="Proteomes" id="UP000306509"/>
    </source>
</evidence>
<dbReference type="NCBIfam" id="NF005559">
    <property type="entry name" value="PRK07231.1"/>
    <property type="match status" value="1"/>
</dbReference>
<name>A0A4U8Q2I8_9FIRM</name>
<comment type="caution">
    <text evidence="3">The sequence shown here is derived from an EMBL/GenBank/DDBJ whole genome shotgun (WGS) entry which is preliminary data.</text>
</comment>
<comment type="similarity">
    <text evidence="1">Belongs to the short-chain dehydrogenases/reductases (SDR) family.</text>
</comment>
<dbReference type="InterPro" id="IPR020904">
    <property type="entry name" value="Sc_DH/Rdtase_CS"/>
</dbReference>
<protein>
    <submittedName>
        <fullName evidence="3">3-oxoacyl-[acyl-carrier-protein] reductase FabG</fullName>
        <ecNumber evidence="3">1.1.1.100</ecNumber>
    </submittedName>
</protein>
<dbReference type="InterPro" id="IPR036291">
    <property type="entry name" value="NAD(P)-bd_dom_sf"/>
</dbReference>
<dbReference type="FunFam" id="3.40.50.720:FF:000084">
    <property type="entry name" value="Short-chain dehydrogenase reductase"/>
    <property type="match status" value="1"/>
</dbReference>
<dbReference type="Gene3D" id="3.40.50.720">
    <property type="entry name" value="NAD(P)-binding Rossmann-like Domain"/>
    <property type="match status" value="1"/>
</dbReference>
<dbReference type="PRINTS" id="PR00081">
    <property type="entry name" value="GDHRDH"/>
</dbReference>
<dbReference type="EC" id="1.1.1.100" evidence="3"/>
<sequence length="254" mass="26337">MKRLENKTAIITGGNSGIGEAAALLFAAEGANVVITARRKEQLDAVAEKIRQAGGSVLSIPSDISNPESFLALVRETLDKFGNIDILVNNAGVLDSGLLPVDRVQDDELDRVININAKGTIQCIRTVLNVMLKHKSGSIVNVASIAGVNGGGGAAYVASKAAILGITRHTALRCASEGIRCNALCPGSVATPMGASAANSTLDMDMLGAMAKHTDMKLPVCQPQDVANAILFLASDESRAITGQEIVIDFGTSL</sequence>
<dbReference type="PANTHER" id="PTHR42760">
    <property type="entry name" value="SHORT-CHAIN DEHYDROGENASES/REDUCTASES FAMILY MEMBER"/>
    <property type="match status" value="1"/>
</dbReference>